<evidence type="ECO:0000313" key="3">
    <source>
        <dbReference type="Proteomes" id="UP000254794"/>
    </source>
</evidence>
<name>A0A378KCX2_9GAMM</name>
<gene>
    <name evidence="2" type="ORF">NCTC13316_03230</name>
</gene>
<feature type="signal peptide" evidence="1">
    <location>
        <begin position="1"/>
        <end position="18"/>
    </location>
</feature>
<accession>A0A378KCX2</accession>
<organism evidence="2 3">
    <name type="scientific">Legionella busanensis</name>
    <dbReference type="NCBI Taxonomy" id="190655"/>
    <lineage>
        <taxon>Bacteria</taxon>
        <taxon>Pseudomonadati</taxon>
        <taxon>Pseudomonadota</taxon>
        <taxon>Gammaproteobacteria</taxon>
        <taxon>Legionellales</taxon>
        <taxon>Legionellaceae</taxon>
        <taxon>Legionella</taxon>
    </lineage>
</organism>
<dbReference type="AlphaFoldDB" id="A0A378KCX2"/>
<evidence type="ECO:0000256" key="1">
    <source>
        <dbReference type="SAM" id="SignalP"/>
    </source>
</evidence>
<feature type="chain" id="PRO_5016688798" evidence="1">
    <location>
        <begin position="19"/>
        <end position="125"/>
    </location>
</feature>
<protein>
    <submittedName>
        <fullName evidence="2">Uncharacterized protein</fullName>
    </submittedName>
</protein>
<keyword evidence="1" id="KW-0732">Signal</keyword>
<keyword evidence="3" id="KW-1185">Reference proteome</keyword>
<sequence>MKKFLLTFLSFIAFSANSICIKNQTDFSLYYEIQNQNTRFPIPKIKFFSGITKPHQQKCHAHSQAEGDDWIIYRFDNIKIFTINDYNEYKLVCSRQVEGILNFLEIDYHPWSNQWWCLDRSDYND</sequence>
<dbReference type="Proteomes" id="UP000254794">
    <property type="component" value="Unassembled WGS sequence"/>
</dbReference>
<reference evidence="2 3" key="1">
    <citation type="submission" date="2018-06" db="EMBL/GenBank/DDBJ databases">
        <authorList>
            <consortium name="Pathogen Informatics"/>
            <person name="Doyle S."/>
        </authorList>
    </citation>
    <scope>NUCLEOTIDE SEQUENCE [LARGE SCALE GENOMIC DNA]</scope>
    <source>
        <strain evidence="2 3">NCTC13316</strain>
    </source>
</reference>
<evidence type="ECO:0000313" key="2">
    <source>
        <dbReference type="EMBL" id="STX81361.1"/>
    </source>
</evidence>
<proteinExistence type="predicted"/>
<dbReference type="EMBL" id="UGOD01000003">
    <property type="protein sequence ID" value="STX81361.1"/>
    <property type="molecule type" value="Genomic_DNA"/>
</dbReference>